<dbReference type="KEGG" id="ruv:EC9_40890"/>
<accession>A0A517M4T7</accession>
<dbReference type="AlphaFoldDB" id="A0A517M4T7"/>
<dbReference type="NCBIfam" id="TIGR02532">
    <property type="entry name" value="IV_pilin_GFxxxE"/>
    <property type="match status" value="1"/>
</dbReference>
<protein>
    <recommendedName>
        <fullName evidence="4">Type II secretion system protein I</fullName>
    </recommendedName>
</protein>
<feature type="transmembrane region" description="Helical" evidence="1">
    <location>
        <begin position="30"/>
        <end position="51"/>
    </location>
</feature>
<sequence length="175" mass="18596">MKAKAARSRKTQIDRSATPRKPLRRAGFSLFEIILALAIFGVAMAMLGNIVSNGAKAAIEARDLARAQIMCESKMAEVMLNTAGPQPISNVSLQSSDTLRQWEYSVLTEPAPMSGMVAVQVNVQSVSQDASVLPVEFTLTRWIIDPAMDLQGLEDEAAALAAEADAMATSDGTGA</sequence>
<dbReference type="Pfam" id="PF07963">
    <property type="entry name" value="N_methyl"/>
    <property type="match status" value="1"/>
</dbReference>
<proteinExistence type="predicted"/>
<reference evidence="2 3" key="1">
    <citation type="submission" date="2019-02" db="EMBL/GenBank/DDBJ databases">
        <title>Deep-cultivation of Planctomycetes and their phenomic and genomic characterization uncovers novel biology.</title>
        <authorList>
            <person name="Wiegand S."/>
            <person name="Jogler M."/>
            <person name="Boedeker C."/>
            <person name="Pinto D."/>
            <person name="Vollmers J."/>
            <person name="Rivas-Marin E."/>
            <person name="Kohn T."/>
            <person name="Peeters S.H."/>
            <person name="Heuer A."/>
            <person name="Rast P."/>
            <person name="Oberbeckmann S."/>
            <person name="Bunk B."/>
            <person name="Jeske O."/>
            <person name="Meyerdierks A."/>
            <person name="Storesund J.E."/>
            <person name="Kallscheuer N."/>
            <person name="Luecker S."/>
            <person name="Lage O.M."/>
            <person name="Pohl T."/>
            <person name="Merkel B.J."/>
            <person name="Hornburger P."/>
            <person name="Mueller R.-W."/>
            <person name="Bruemmer F."/>
            <person name="Labrenz M."/>
            <person name="Spormann A.M."/>
            <person name="Op den Camp H."/>
            <person name="Overmann J."/>
            <person name="Amann R."/>
            <person name="Jetten M.S.M."/>
            <person name="Mascher T."/>
            <person name="Medema M.H."/>
            <person name="Devos D.P."/>
            <person name="Kaster A.-K."/>
            <person name="Ovreas L."/>
            <person name="Rohde M."/>
            <person name="Galperin M.Y."/>
            <person name="Jogler C."/>
        </authorList>
    </citation>
    <scope>NUCLEOTIDE SEQUENCE [LARGE SCALE GENOMIC DNA]</scope>
    <source>
        <strain evidence="2 3">EC9</strain>
    </source>
</reference>
<dbReference type="RefSeq" id="WP_145347823.1">
    <property type="nucleotide sequence ID" value="NZ_CP036261.1"/>
</dbReference>
<evidence type="ECO:0000313" key="3">
    <source>
        <dbReference type="Proteomes" id="UP000319557"/>
    </source>
</evidence>
<keyword evidence="1" id="KW-0472">Membrane</keyword>
<keyword evidence="3" id="KW-1185">Reference proteome</keyword>
<evidence type="ECO:0000256" key="1">
    <source>
        <dbReference type="SAM" id="Phobius"/>
    </source>
</evidence>
<evidence type="ECO:0008006" key="4">
    <source>
        <dbReference type="Google" id="ProtNLM"/>
    </source>
</evidence>
<gene>
    <name evidence="2" type="ORF">EC9_40890</name>
</gene>
<keyword evidence="1" id="KW-1133">Transmembrane helix</keyword>
<organism evidence="2 3">
    <name type="scientific">Rosistilla ulvae</name>
    <dbReference type="NCBI Taxonomy" id="1930277"/>
    <lineage>
        <taxon>Bacteria</taxon>
        <taxon>Pseudomonadati</taxon>
        <taxon>Planctomycetota</taxon>
        <taxon>Planctomycetia</taxon>
        <taxon>Pirellulales</taxon>
        <taxon>Pirellulaceae</taxon>
        <taxon>Rosistilla</taxon>
    </lineage>
</organism>
<dbReference type="OrthoDB" id="275425at2"/>
<dbReference type="EMBL" id="CP036261">
    <property type="protein sequence ID" value="QDS89888.1"/>
    <property type="molecule type" value="Genomic_DNA"/>
</dbReference>
<dbReference type="InterPro" id="IPR012902">
    <property type="entry name" value="N_methyl_site"/>
</dbReference>
<name>A0A517M4T7_9BACT</name>
<dbReference type="Proteomes" id="UP000319557">
    <property type="component" value="Chromosome"/>
</dbReference>
<keyword evidence="1" id="KW-0812">Transmembrane</keyword>
<evidence type="ECO:0000313" key="2">
    <source>
        <dbReference type="EMBL" id="QDS89888.1"/>
    </source>
</evidence>